<keyword evidence="2 5" id="KW-0812">Transmembrane</keyword>
<reference evidence="6 7" key="1">
    <citation type="submission" date="2017-05" db="EMBL/GenBank/DDBJ databases">
        <title>Draft genome sequence of Elsinoe australis.</title>
        <authorList>
            <person name="Cheng Q."/>
        </authorList>
    </citation>
    <scope>NUCLEOTIDE SEQUENCE [LARGE SCALE GENOMIC DNA]</scope>
    <source>
        <strain evidence="6 7">NL1</strain>
    </source>
</reference>
<comment type="caution">
    <text evidence="6">The sequence shown here is derived from an EMBL/GenBank/DDBJ whole genome shotgun (WGS) entry which is preliminary data.</text>
</comment>
<dbReference type="GO" id="GO:0005789">
    <property type="term" value="C:endoplasmic reticulum membrane"/>
    <property type="evidence" value="ECO:0007669"/>
    <property type="project" value="InterPro"/>
</dbReference>
<dbReference type="GO" id="GO:0044183">
    <property type="term" value="F:protein folding chaperone"/>
    <property type="evidence" value="ECO:0007669"/>
    <property type="project" value="InterPro"/>
</dbReference>
<keyword evidence="3 5" id="KW-1133">Transmembrane helix</keyword>
<evidence type="ECO:0000256" key="3">
    <source>
        <dbReference type="ARBA" id="ARBA00022989"/>
    </source>
</evidence>
<dbReference type="OrthoDB" id="284718at2759"/>
<name>A0A2P7YFR2_9PEZI</name>
<evidence type="ECO:0000256" key="5">
    <source>
        <dbReference type="SAM" id="Phobius"/>
    </source>
</evidence>
<dbReference type="GO" id="GO:0045048">
    <property type="term" value="P:protein insertion into ER membrane"/>
    <property type="evidence" value="ECO:0007669"/>
    <property type="project" value="InterPro"/>
</dbReference>
<evidence type="ECO:0000256" key="1">
    <source>
        <dbReference type="ARBA" id="ARBA00004370"/>
    </source>
</evidence>
<organism evidence="6 7">
    <name type="scientific">Elsinoe australis</name>
    <dbReference type="NCBI Taxonomy" id="40998"/>
    <lineage>
        <taxon>Eukaryota</taxon>
        <taxon>Fungi</taxon>
        <taxon>Dikarya</taxon>
        <taxon>Ascomycota</taxon>
        <taxon>Pezizomycotina</taxon>
        <taxon>Dothideomycetes</taxon>
        <taxon>Dothideomycetidae</taxon>
        <taxon>Myriangiales</taxon>
        <taxon>Elsinoaceae</taxon>
        <taxon>Elsinoe</taxon>
    </lineage>
</organism>
<feature type="transmembrane region" description="Helical" evidence="5">
    <location>
        <begin position="74"/>
        <end position="94"/>
    </location>
</feature>
<evidence type="ECO:0000256" key="2">
    <source>
        <dbReference type="ARBA" id="ARBA00022692"/>
    </source>
</evidence>
<comment type="subcellular location">
    <subcellularLocation>
        <location evidence="1">Membrane</location>
    </subcellularLocation>
</comment>
<proteinExistence type="predicted"/>
<dbReference type="Pfam" id="PF03669">
    <property type="entry name" value="ASTER"/>
    <property type="match status" value="1"/>
</dbReference>
<dbReference type="Proteomes" id="UP000243723">
    <property type="component" value="Unassembled WGS sequence"/>
</dbReference>
<keyword evidence="7" id="KW-1185">Reference proteome</keyword>
<protein>
    <submittedName>
        <fullName evidence="6">Uncharacterized protein</fullName>
    </submittedName>
</protein>
<dbReference type="InterPro" id="IPR005351">
    <property type="entry name" value="ASTER"/>
</dbReference>
<evidence type="ECO:0000313" key="6">
    <source>
        <dbReference type="EMBL" id="PSK34802.1"/>
    </source>
</evidence>
<gene>
    <name evidence="6" type="ORF">B9Z65_1385</name>
</gene>
<dbReference type="PANTHER" id="PTHR28038:SF1">
    <property type="entry name" value="ADL329WP"/>
    <property type="match status" value="1"/>
</dbReference>
<evidence type="ECO:0000313" key="7">
    <source>
        <dbReference type="Proteomes" id="UP000243723"/>
    </source>
</evidence>
<dbReference type="PANTHER" id="PTHR28038">
    <property type="entry name" value="ADL329WP"/>
    <property type="match status" value="1"/>
</dbReference>
<evidence type="ECO:0000256" key="4">
    <source>
        <dbReference type="ARBA" id="ARBA00023136"/>
    </source>
</evidence>
<dbReference type="EMBL" id="NHZQ01000445">
    <property type="protein sequence ID" value="PSK34802.1"/>
    <property type="molecule type" value="Genomic_DNA"/>
</dbReference>
<keyword evidence="4 5" id="KW-0472">Membrane</keyword>
<accession>A0A2P7YFR2</accession>
<dbReference type="AlphaFoldDB" id="A0A2P7YFR2"/>
<sequence>MSGKKDMRRPDLVVPYIEPATKDNNDISSTMTSTLPMAAIFTRNKVIGWTSVTLAIQQWLAETPESKKTASTPAIFSVGMAFMAVGVSYMQLILPPTPTPGASAPSATPVS</sequence>
<dbReference type="STRING" id="40998.A0A2P7YFR2"/>